<dbReference type="PANTHER" id="PTHR31923:SF27">
    <property type="entry name" value="BSD DOMAIN-CONTAINING PROTEIN"/>
    <property type="match status" value="1"/>
</dbReference>
<dbReference type="Pfam" id="PF03909">
    <property type="entry name" value="BSD"/>
    <property type="match status" value="1"/>
</dbReference>
<dbReference type="SUPFAM" id="SSF140383">
    <property type="entry name" value="BSD domain-like"/>
    <property type="match status" value="1"/>
</dbReference>
<dbReference type="EMBL" id="BAABME010014906">
    <property type="protein sequence ID" value="GAA0187615.1"/>
    <property type="molecule type" value="Genomic_DNA"/>
</dbReference>
<dbReference type="Gene3D" id="1.10.3970.10">
    <property type="entry name" value="BSD domain"/>
    <property type="match status" value="1"/>
</dbReference>
<dbReference type="Proteomes" id="UP001454036">
    <property type="component" value="Unassembled WGS sequence"/>
</dbReference>
<protein>
    <recommendedName>
        <fullName evidence="2">BSD domain-containing protein</fullName>
    </recommendedName>
</protein>
<feature type="region of interest" description="Disordered" evidence="1">
    <location>
        <begin position="288"/>
        <end position="307"/>
    </location>
</feature>
<reference evidence="3 4" key="1">
    <citation type="submission" date="2024-01" db="EMBL/GenBank/DDBJ databases">
        <title>The complete chloroplast genome sequence of Lithospermum erythrorhizon: insights into the phylogenetic relationship among Boraginaceae species and the maternal lineages of purple gromwells.</title>
        <authorList>
            <person name="Okada T."/>
            <person name="Watanabe K."/>
        </authorList>
    </citation>
    <scope>NUCLEOTIDE SEQUENCE [LARGE SCALE GENOMIC DNA]</scope>
</reference>
<dbReference type="SMART" id="SM00751">
    <property type="entry name" value="BSD"/>
    <property type="match status" value="1"/>
</dbReference>
<dbReference type="PROSITE" id="PS50858">
    <property type="entry name" value="BSD"/>
    <property type="match status" value="1"/>
</dbReference>
<evidence type="ECO:0000256" key="1">
    <source>
        <dbReference type="SAM" id="MobiDB-lite"/>
    </source>
</evidence>
<proteinExistence type="predicted"/>
<organism evidence="3 4">
    <name type="scientific">Lithospermum erythrorhizon</name>
    <name type="common">Purple gromwell</name>
    <name type="synonym">Lithospermum officinale var. erythrorhizon</name>
    <dbReference type="NCBI Taxonomy" id="34254"/>
    <lineage>
        <taxon>Eukaryota</taxon>
        <taxon>Viridiplantae</taxon>
        <taxon>Streptophyta</taxon>
        <taxon>Embryophyta</taxon>
        <taxon>Tracheophyta</taxon>
        <taxon>Spermatophyta</taxon>
        <taxon>Magnoliopsida</taxon>
        <taxon>eudicotyledons</taxon>
        <taxon>Gunneridae</taxon>
        <taxon>Pentapetalae</taxon>
        <taxon>asterids</taxon>
        <taxon>lamiids</taxon>
        <taxon>Boraginales</taxon>
        <taxon>Boraginaceae</taxon>
        <taxon>Boraginoideae</taxon>
        <taxon>Lithospermeae</taxon>
        <taxon>Lithospermum</taxon>
    </lineage>
</organism>
<dbReference type="InterPro" id="IPR005607">
    <property type="entry name" value="BSD_dom"/>
</dbReference>
<feature type="domain" description="BSD" evidence="2">
    <location>
        <begin position="94"/>
        <end position="139"/>
    </location>
</feature>
<evidence type="ECO:0000313" key="4">
    <source>
        <dbReference type="Proteomes" id="UP001454036"/>
    </source>
</evidence>
<dbReference type="PANTHER" id="PTHR31923">
    <property type="entry name" value="BSD DOMAIN-CONTAINING PROTEIN"/>
    <property type="match status" value="1"/>
</dbReference>
<feature type="compositionally biased region" description="Acidic residues" evidence="1">
    <location>
        <begin position="288"/>
        <end position="299"/>
    </location>
</feature>
<name>A0AAV3S336_LITER</name>
<dbReference type="InterPro" id="IPR035925">
    <property type="entry name" value="BSD_dom_sf"/>
</dbReference>
<gene>
    <name evidence="3" type="ORF">LIER_34903</name>
</gene>
<dbReference type="AlphaFoldDB" id="A0AAV3S336"/>
<accession>A0AAV3S336</accession>
<evidence type="ECO:0000259" key="2">
    <source>
        <dbReference type="PROSITE" id="PS50858"/>
    </source>
</evidence>
<comment type="caution">
    <text evidence="3">The sequence shown here is derived from an EMBL/GenBank/DDBJ whole genome shotgun (WGS) entry which is preliminary data.</text>
</comment>
<sequence>MNLANDRFDNATDGEGRGVKEDLSELTETLSRQFWGVASFLAPSFYKSDDFNVRDVIGVTEEALAFAHNIAHHPETWLDFPIGEGEDQDFQVSDSQYKHALAIQHLVPTLAALRIELCPVHMSEGYFWMVYFVLLHSRLDKVVADQLSSAELVQARSRWREELQKRAKPNTDWFGRSTSYLHENTNSPRDDFDPQVLENYEPGHISFNTYNDGYRPYHDPAYYESEKQIAECGEANPAENPSGNSERDLLSFQSAQILQDQDDEDDWVQDTEELDGYSATGIGLNEEDVSFSDLEEDSDWTLPIKSK</sequence>
<evidence type="ECO:0000313" key="3">
    <source>
        <dbReference type="EMBL" id="GAA0187615.1"/>
    </source>
</evidence>
<keyword evidence="4" id="KW-1185">Reference proteome</keyword>